<reference evidence="1" key="2">
    <citation type="submission" date="2025-09" db="UniProtKB">
        <authorList>
            <consortium name="Ensembl"/>
        </authorList>
    </citation>
    <scope>IDENTIFICATION</scope>
</reference>
<dbReference type="AlphaFoldDB" id="A0A671L0I8"/>
<dbReference type="Pfam" id="PF19193">
    <property type="entry name" value="Tectonin"/>
    <property type="match status" value="1"/>
</dbReference>
<dbReference type="Proteomes" id="UP000472260">
    <property type="component" value="Unassembled WGS sequence"/>
</dbReference>
<keyword evidence="2" id="KW-1185">Reference proteome</keyword>
<organism evidence="1 2">
    <name type="scientific">Sinocyclocheilus anshuiensis</name>
    <dbReference type="NCBI Taxonomy" id="1608454"/>
    <lineage>
        <taxon>Eukaryota</taxon>
        <taxon>Metazoa</taxon>
        <taxon>Chordata</taxon>
        <taxon>Craniata</taxon>
        <taxon>Vertebrata</taxon>
        <taxon>Euteleostomi</taxon>
        <taxon>Actinopterygii</taxon>
        <taxon>Neopterygii</taxon>
        <taxon>Teleostei</taxon>
        <taxon>Ostariophysi</taxon>
        <taxon>Cypriniformes</taxon>
        <taxon>Cyprinidae</taxon>
        <taxon>Cyprininae</taxon>
        <taxon>Sinocyclocheilus</taxon>
    </lineage>
</organism>
<sequence>RDVFWDCEMIPGTLKQIDAGLGFVGVNNENEVFLFLGTSFERVKLSTKHFTVGPAGELGANSSNNIFKFKDGSFKLIPGKKSCKRVANCTNVSPSCS</sequence>
<dbReference type="InterPro" id="IPR006624">
    <property type="entry name" value="Beta-propeller_rpt_TECPR"/>
</dbReference>
<evidence type="ECO:0000313" key="2">
    <source>
        <dbReference type="Proteomes" id="UP000472260"/>
    </source>
</evidence>
<proteinExistence type="predicted"/>
<protein>
    <submittedName>
        <fullName evidence="1">Uncharacterized protein</fullName>
    </submittedName>
</protein>
<reference evidence="1" key="1">
    <citation type="submission" date="2025-08" db="UniProtKB">
        <authorList>
            <consortium name="Ensembl"/>
        </authorList>
    </citation>
    <scope>IDENTIFICATION</scope>
</reference>
<dbReference type="Ensembl" id="ENSSANT00000014333.1">
    <property type="protein sequence ID" value="ENSSANP00000013427.1"/>
    <property type="gene ID" value="ENSSANG00000007156.1"/>
</dbReference>
<evidence type="ECO:0000313" key="1">
    <source>
        <dbReference type="Ensembl" id="ENSSANP00000013427.1"/>
    </source>
</evidence>
<accession>A0A671L0I8</accession>
<name>A0A671L0I8_9TELE</name>